<dbReference type="InterPro" id="IPR036028">
    <property type="entry name" value="SH3-like_dom_sf"/>
</dbReference>
<comment type="similarity">
    <text evidence="2">Belongs to the peroxin-13 family.</text>
</comment>
<evidence type="ECO:0000256" key="4">
    <source>
        <dbReference type="ARBA" id="ARBA00022448"/>
    </source>
</evidence>
<accession>A0A1S8BK64</accession>
<evidence type="ECO:0000256" key="6">
    <source>
        <dbReference type="ARBA" id="ARBA00022927"/>
    </source>
</evidence>
<keyword evidence="3 14" id="KW-0728">SH3 domain</keyword>
<evidence type="ECO:0000256" key="9">
    <source>
        <dbReference type="ARBA" id="ARBA00023136"/>
    </source>
</evidence>
<evidence type="ECO:0000256" key="12">
    <source>
        <dbReference type="ARBA" id="ARBA00034535"/>
    </source>
</evidence>
<evidence type="ECO:0000256" key="8">
    <source>
        <dbReference type="ARBA" id="ARBA00023010"/>
    </source>
</evidence>
<comment type="subunit">
    <text evidence="13">Interacts (via SH3 domain) with PEX14 (via SH3-binding motif); forming the PEX13-PEX14 docking complex.</text>
</comment>
<evidence type="ECO:0000256" key="11">
    <source>
        <dbReference type="ARBA" id="ARBA00029693"/>
    </source>
</evidence>
<evidence type="ECO:0000256" key="13">
    <source>
        <dbReference type="ARBA" id="ARBA00065871"/>
    </source>
</evidence>
<keyword evidence="7" id="KW-1133">Transmembrane helix</keyword>
<keyword evidence="10" id="KW-0576">Peroxisome</keyword>
<dbReference type="FunFam" id="2.30.30.40:FF:000128">
    <property type="entry name" value="Peroxisomal membrane protein (Pex13)"/>
    <property type="match status" value="1"/>
</dbReference>
<keyword evidence="8" id="KW-0811">Translocation</keyword>
<evidence type="ECO:0000256" key="10">
    <source>
        <dbReference type="ARBA" id="ARBA00023140"/>
    </source>
</evidence>
<evidence type="ECO:0000256" key="15">
    <source>
        <dbReference type="SAM" id="MobiDB-lite"/>
    </source>
</evidence>
<evidence type="ECO:0000256" key="3">
    <source>
        <dbReference type="ARBA" id="ARBA00022443"/>
    </source>
</evidence>
<dbReference type="STRING" id="420778.A0A1S8BK64"/>
<dbReference type="GO" id="GO:0016560">
    <property type="term" value="P:protein import into peroxisome matrix, docking"/>
    <property type="evidence" value="ECO:0007669"/>
    <property type="project" value="InterPro"/>
</dbReference>
<organism evidence="17 18">
    <name type="scientific">Diplodia seriata</name>
    <dbReference type="NCBI Taxonomy" id="420778"/>
    <lineage>
        <taxon>Eukaryota</taxon>
        <taxon>Fungi</taxon>
        <taxon>Dikarya</taxon>
        <taxon>Ascomycota</taxon>
        <taxon>Pezizomycotina</taxon>
        <taxon>Dothideomycetes</taxon>
        <taxon>Dothideomycetes incertae sedis</taxon>
        <taxon>Botryosphaeriales</taxon>
        <taxon>Botryosphaeriaceae</taxon>
        <taxon>Diplodia</taxon>
    </lineage>
</organism>
<dbReference type="CDD" id="cd11771">
    <property type="entry name" value="SH3_Pex13p_fungal"/>
    <property type="match status" value="1"/>
</dbReference>
<feature type="domain" description="SH3" evidence="16">
    <location>
        <begin position="325"/>
        <end position="396"/>
    </location>
</feature>
<dbReference type="PROSITE" id="PS50002">
    <property type="entry name" value="SH3"/>
    <property type="match status" value="1"/>
</dbReference>
<keyword evidence="4" id="KW-0813">Transport</keyword>
<feature type="region of interest" description="Disordered" evidence="15">
    <location>
        <begin position="403"/>
        <end position="425"/>
    </location>
</feature>
<dbReference type="InterPro" id="IPR035463">
    <property type="entry name" value="Pex13"/>
</dbReference>
<keyword evidence="9" id="KW-0472">Membrane</keyword>
<dbReference type="GO" id="GO:0005778">
    <property type="term" value="C:peroxisomal membrane"/>
    <property type="evidence" value="ECO:0007669"/>
    <property type="project" value="UniProtKB-SubCell"/>
</dbReference>
<evidence type="ECO:0000256" key="7">
    <source>
        <dbReference type="ARBA" id="ARBA00022989"/>
    </source>
</evidence>
<dbReference type="PANTHER" id="PTHR19332">
    <property type="entry name" value="PEROXISOMAL MEMBRANE PROTEIN PEX13"/>
    <property type="match status" value="1"/>
</dbReference>
<proteinExistence type="inferred from homology"/>
<gene>
    <name evidence="17" type="ORF">BK809_0007730</name>
</gene>
<evidence type="ECO:0000256" key="14">
    <source>
        <dbReference type="PROSITE-ProRule" id="PRU00192"/>
    </source>
</evidence>
<dbReference type="InterPro" id="IPR007223">
    <property type="entry name" value="Peroxin-13_N"/>
</dbReference>
<reference evidence="17 18" key="1">
    <citation type="submission" date="2017-01" db="EMBL/GenBank/DDBJ databases">
        <title>Draft genome sequence of Diplodia seriata F98.1, a fungal species involved in grapevine trunk diseases.</title>
        <authorList>
            <person name="Robert-Siegwald G."/>
            <person name="Vallet J."/>
            <person name="Abou-Mansour E."/>
            <person name="Xu J."/>
            <person name="Rey P."/>
            <person name="Bertsch C."/>
            <person name="Rego C."/>
            <person name="Larignon P."/>
            <person name="Fontaine F."/>
            <person name="Lebrun M.-H."/>
        </authorList>
    </citation>
    <scope>NUCLEOTIDE SEQUENCE [LARGE SCALE GENOMIC DNA]</scope>
    <source>
        <strain evidence="17 18">F98.1</strain>
    </source>
</reference>
<dbReference type="PANTHER" id="PTHR19332:SF1">
    <property type="entry name" value="PEROXISOMAL MEMBRANE PROTEIN PEX13"/>
    <property type="match status" value="1"/>
</dbReference>
<dbReference type="InterPro" id="IPR001452">
    <property type="entry name" value="SH3_domain"/>
</dbReference>
<keyword evidence="6" id="KW-0653">Protein transport</keyword>
<feature type="compositionally biased region" description="Low complexity" evidence="15">
    <location>
        <begin position="35"/>
        <end position="65"/>
    </location>
</feature>
<evidence type="ECO:0000256" key="1">
    <source>
        <dbReference type="ARBA" id="ARBA00004549"/>
    </source>
</evidence>
<feature type="region of interest" description="Disordered" evidence="15">
    <location>
        <begin position="1"/>
        <end position="74"/>
    </location>
</feature>
<feature type="compositionally biased region" description="Low complexity" evidence="15">
    <location>
        <begin position="403"/>
        <end position="413"/>
    </location>
</feature>
<evidence type="ECO:0000256" key="2">
    <source>
        <dbReference type="ARBA" id="ARBA00006033"/>
    </source>
</evidence>
<evidence type="ECO:0000256" key="5">
    <source>
        <dbReference type="ARBA" id="ARBA00022692"/>
    </source>
</evidence>
<comment type="caution">
    <text evidence="17">The sequence shown here is derived from an EMBL/GenBank/DDBJ whole genome shotgun (WGS) entry which is preliminary data.</text>
</comment>
<evidence type="ECO:0000259" key="16">
    <source>
        <dbReference type="PROSITE" id="PS50002"/>
    </source>
</evidence>
<dbReference type="Pfam" id="PF04088">
    <property type="entry name" value="Peroxin-13_N"/>
    <property type="match status" value="1"/>
</dbReference>
<sequence length="462" mass="48691">MASPPKPWERAGAGGTSTGLRPDVNRGTNFVPGVSAAATAPSSTAASASTSEPPALPSRPSSLSSTVNQNASNYSTMNRPYGMGSSYGSSYSSPYSSIGGMGSMGGMGGYGSYGSSMYGRSMYGGGGMYGGGYGGYGMGGGMYGGMGGMGGMPGDPNNPQGLTQSFSNSTAATFQMIESIVGAFGGFAQMLESTYMATHSSFFAMVSVAEQFGTLRQTLGSVLGIFTLMRWIRTAIAKLTGRAPPASSKELTPANFHSFNGRMPDGSPAAPRPSKKPFIMFMLTVIGLPYLMGKLIRAMARSQEEEERRRLEAMPADQQQQMDPTKLEFCRVLYDFTPEANTNAVQGVDLAVKKGDLVAVLGKTDPMGNASEWWRCRSRDGRTGYLPSPYLEVIQRRPQAQIQSASQAGSRAQTMTSSTGLSRTGTMTKPEAEMVSAKVPPAIEGKAGDMGVESFQKNMFQS</sequence>
<dbReference type="OrthoDB" id="10037838at2759"/>
<dbReference type="GO" id="GO:1990429">
    <property type="term" value="C:peroxisomal importomer complex"/>
    <property type="evidence" value="ECO:0007669"/>
    <property type="project" value="TreeGrafter"/>
</dbReference>
<comment type="subcellular location">
    <subcellularLocation>
        <location evidence="1">Peroxisome membrane</location>
        <topology evidence="1">Single-pass membrane protein</topology>
    </subcellularLocation>
</comment>
<evidence type="ECO:0000313" key="18">
    <source>
        <dbReference type="Proteomes" id="UP000190776"/>
    </source>
</evidence>
<feature type="compositionally biased region" description="Polar residues" evidence="15">
    <location>
        <begin position="414"/>
        <end position="425"/>
    </location>
</feature>
<dbReference type="Gene3D" id="2.30.30.40">
    <property type="entry name" value="SH3 Domains"/>
    <property type="match status" value="1"/>
</dbReference>
<name>A0A1S8BK64_9PEZI</name>
<dbReference type="Pfam" id="PF07653">
    <property type="entry name" value="SH3_2"/>
    <property type="match status" value="1"/>
</dbReference>
<dbReference type="EMBL" id="MSZU01000076">
    <property type="protein sequence ID" value="OMP87643.1"/>
    <property type="molecule type" value="Genomic_DNA"/>
</dbReference>
<dbReference type="Proteomes" id="UP000190776">
    <property type="component" value="Unassembled WGS sequence"/>
</dbReference>
<protein>
    <recommendedName>
        <fullName evidence="12">Peroxisomal membrane protein PEX13</fullName>
    </recommendedName>
    <alternativeName>
        <fullName evidence="11">Peroxin-13</fullName>
    </alternativeName>
</protein>
<dbReference type="AlphaFoldDB" id="A0A1S8BK64"/>
<keyword evidence="5" id="KW-0812">Transmembrane</keyword>
<evidence type="ECO:0000313" key="17">
    <source>
        <dbReference type="EMBL" id="OMP87643.1"/>
    </source>
</evidence>
<dbReference type="SMART" id="SM00326">
    <property type="entry name" value="SH3"/>
    <property type="match status" value="1"/>
</dbReference>
<dbReference type="SUPFAM" id="SSF50044">
    <property type="entry name" value="SH3-domain"/>
    <property type="match status" value="1"/>
</dbReference>